<organism evidence="2 3">
    <name type="scientific">Aspergillus niger (strain ATCC 1015 / CBS 113.46 / FGSC A1144 / LSHB Ac4 / NCTC 3858a / NRRL 328 / USDA 3528.7)</name>
    <dbReference type="NCBI Taxonomy" id="380704"/>
    <lineage>
        <taxon>Eukaryota</taxon>
        <taxon>Fungi</taxon>
        <taxon>Dikarya</taxon>
        <taxon>Ascomycota</taxon>
        <taxon>Pezizomycotina</taxon>
        <taxon>Eurotiomycetes</taxon>
        <taxon>Eurotiomycetidae</taxon>
        <taxon>Eurotiales</taxon>
        <taxon>Aspergillaceae</taxon>
        <taxon>Aspergillus</taxon>
        <taxon>Aspergillus subgen. Circumdati</taxon>
    </lineage>
</organism>
<comment type="caution">
    <text evidence="2">The sequence shown here is derived from an EMBL/GenBank/DDBJ whole genome shotgun (WGS) entry which is preliminary data.</text>
</comment>
<feature type="compositionally biased region" description="Basic and acidic residues" evidence="1">
    <location>
        <begin position="103"/>
        <end position="117"/>
    </location>
</feature>
<dbReference type="HOGENOM" id="CLU_154736_1_0_1"/>
<sequence length="131" mass="14213">VEHSATNSTTTMSDYDKVRIAYDAEKDLNSYQAKQGLGPKSDSTLESGVNEMVDRKFETGIRTGREAGASGSDRKPIPEEEGGIRDDRGRLAKAGQFTGPGGPEDKVKLDSERRPGDQDTLGIQDLKREGL</sequence>
<feature type="non-terminal residue" evidence="2">
    <location>
        <position position="1"/>
    </location>
</feature>
<evidence type="ECO:0000313" key="2">
    <source>
        <dbReference type="EMBL" id="EHA19048.1"/>
    </source>
</evidence>
<proteinExistence type="predicted"/>
<protein>
    <submittedName>
        <fullName evidence="2">Uncharacterized protein</fullName>
    </submittedName>
</protein>
<gene>
    <name evidence="2" type="ORF">ASPNIDRAFT_127581</name>
</gene>
<reference evidence="2 3" key="1">
    <citation type="journal article" date="2011" name="Genome Res.">
        <title>Comparative genomics of citric-acid-producing Aspergillus niger ATCC 1015 versus enzyme-producing CBS 513.88.</title>
        <authorList>
            <person name="Andersen M.R."/>
            <person name="Salazar M.P."/>
            <person name="Schaap P.J."/>
            <person name="van de Vondervoort P.J."/>
            <person name="Culley D."/>
            <person name="Thykaer J."/>
            <person name="Frisvad J.C."/>
            <person name="Nielsen K.F."/>
            <person name="Albang R."/>
            <person name="Albermann K."/>
            <person name="Berka R.M."/>
            <person name="Braus G.H."/>
            <person name="Braus-Stromeyer S.A."/>
            <person name="Corrochano L.M."/>
            <person name="Dai Z."/>
            <person name="van Dijck P.W."/>
            <person name="Hofmann G."/>
            <person name="Lasure L.L."/>
            <person name="Magnuson J.K."/>
            <person name="Menke H."/>
            <person name="Meijer M."/>
            <person name="Meijer S.L."/>
            <person name="Nielsen J.B."/>
            <person name="Nielsen M.L."/>
            <person name="van Ooyen A.J."/>
            <person name="Pel H.J."/>
            <person name="Poulsen L."/>
            <person name="Samson R.A."/>
            <person name="Stam H."/>
            <person name="Tsang A."/>
            <person name="van den Brink J.M."/>
            <person name="Atkins A."/>
            <person name="Aerts A."/>
            <person name="Shapiro H."/>
            <person name="Pangilinan J."/>
            <person name="Salamov A."/>
            <person name="Lou Y."/>
            <person name="Lindquist E."/>
            <person name="Lucas S."/>
            <person name="Grimwood J."/>
            <person name="Grigoriev I.V."/>
            <person name="Kubicek C.P."/>
            <person name="Martinez D."/>
            <person name="van Peij N.N."/>
            <person name="Roubos J.A."/>
            <person name="Nielsen J."/>
            <person name="Baker S.E."/>
        </authorList>
    </citation>
    <scope>NUCLEOTIDE SEQUENCE [LARGE SCALE GENOMIC DNA]</scope>
    <source>
        <strain evidence="3">ATCC 1015 / CBS 113.46 / FGSC A1144 / LSHB Ac4 / NCTC 3858a / NRRL 328 / USDA 3528.7</strain>
    </source>
</reference>
<feature type="compositionally biased region" description="Basic and acidic residues" evidence="1">
    <location>
        <begin position="72"/>
        <end position="90"/>
    </location>
</feature>
<name>G3YE31_ASPNA</name>
<dbReference type="EMBL" id="ACJE01000020">
    <property type="protein sequence ID" value="EHA19048.1"/>
    <property type="molecule type" value="Genomic_DNA"/>
</dbReference>
<evidence type="ECO:0000313" key="3">
    <source>
        <dbReference type="Proteomes" id="UP000009038"/>
    </source>
</evidence>
<evidence type="ECO:0000256" key="1">
    <source>
        <dbReference type="SAM" id="MobiDB-lite"/>
    </source>
</evidence>
<dbReference type="Proteomes" id="UP000009038">
    <property type="component" value="Unassembled WGS sequence"/>
</dbReference>
<accession>G3YE31</accession>
<feature type="compositionally biased region" description="Basic and acidic residues" evidence="1">
    <location>
        <begin position="52"/>
        <end position="65"/>
    </location>
</feature>
<dbReference type="AlphaFoldDB" id="G3YE31"/>
<dbReference type="OrthoDB" id="3359339at2759"/>
<feature type="region of interest" description="Disordered" evidence="1">
    <location>
        <begin position="52"/>
        <end position="131"/>
    </location>
</feature>
<feature type="non-terminal residue" evidence="2">
    <location>
        <position position="131"/>
    </location>
</feature>